<dbReference type="GO" id="GO:0004029">
    <property type="term" value="F:aldehyde dehydrogenase (NAD+) activity"/>
    <property type="evidence" value="ECO:0007669"/>
    <property type="project" value="UniProtKB-EC"/>
</dbReference>
<dbReference type="SUPFAM" id="SSF53474">
    <property type="entry name" value="alpha/beta-Hydrolases"/>
    <property type="match status" value="1"/>
</dbReference>
<evidence type="ECO:0000313" key="10">
    <source>
        <dbReference type="Proteomes" id="UP001201812"/>
    </source>
</evidence>
<dbReference type="Gene3D" id="3.40.605.10">
    <property type="entry name" value="Aldehyde Dehydrogenase, Chain A, domain 1"/>
    <property type="match status" value="1"/>
</dbReference>
<protein>
    <recommendedName>
        <fullName evidence="5">aldehyde dehydrogenase (NAD(+))</fullName>
        <ecNumber evidence="5">1.2.1.3</ecNumber>
    </recommendedName>
</protein>
<keyword evidence="10" id="KW-1185">Reference proteome</keyword>
<evidence type="ECO:0000256" key="2">
    <source>
        <dbReference type="ARBA" id="ARBA00011881"/>
    </source>
</evidence>
<dbReference type="InterPro" id="IPR015590">
    <property type="entry name" value="Aldehyde_DH_dom"/>
</dbReference>
<feature type="domain" description="Aldehyde dehydrogenase" evidence="8">
    <location>
        <begin position="462"/>
        <end position="768"/>
    </location>
</feature>
<comment type="subunit">
    <text evidence="2">Homotetramer.</text>
</comment>
<evidence type="ECO:0000256" key="3">
    <source>
        <dbReference type="ARBA" id="ARBA00023002"/>
    </source>
</evidence>
<dbReference type="InterPro" id="IPR029510">
    <property type="entry name" value="Ald_DH_CS_GLU"/>
</dbReference>
<accession>A0AAD4NGY7</accession>
<keyword evidence="3 7" id="KW-0560">Oxidoreductase</keyword>
<evidence type="ECO:0000313" key="9">
    <source>
        <dbReference type="EMBL" id="KAI1729233.1"/>
    </source>
</evidence>
<dbReference type="SUPFAM" id="SSF53720">
    <property type="entry name" value="ALDH-like"/>
    <property type="match status" value="1"/>
</dbReference>
<dbReference type="FunFam" id="3.40.309.10:FF:000018">
    <property type="entry name" value="Alpha-aminoadipic semialdehyde dehydrogenase"/>
    <property type="match status" value="1"/>
</dbReference>
<gene>
    <name evidence="9" type="ORF">DdX_01462</name>
</gene>
<dbReference type="SUPFAM" id="SSF82171">
    <property type="entry name" value="DPP6 N-terminal domain-like"/>
    <property type="match status" value="1"/>
</dbReference>
<dbReference type="InterPro" id="IPR044638">
    <property type="entry name" value="ALDH7A1-like"/>
</dbReference>
<dbReference type="Gene3D" id="2.120.10.30">
    <property type="entry name" value="TolB, C-terminal domain"/>
    <property type="match status" value="1"/>
</dbReference>
<evidence type="ECO:0000259" key="8">
    <source>
        <dbReference type="Pfam" id="PF00171"/>
    </source>
</evidence>
<dbReference type="InterPro" id="IPR016162">
    <property type="entry name" value="Ald_DH_N"/>
</dbReference>
<dbReference type="PROSITE" id="PS00687">
    <property type="entry name" value="ALDEHYDE_DEHYDR_GLU"/>
    <property type="match status" value="1"/>
</dbReference>
<keyword evidence="4" id="KW-0520">NAD</keyword>
<dbReference type="InterPro" id="IPR029058">
    <property type="entry name" value="AB_hydrolase_fold"/>
</dbReference>
<dbReference type="InterPro" id="IPR011042">
    <property type="entry name" value="6-blade_b-propeller_TolB-like"/>
</dbReference>
<reference evidence="9" key="1">
    <citation type="submission" date="2022-01" db="EMBL/GenBank/DDBJ databases">
        <title>Genome Sequence Resource for Two Populations of Ditylenchus destructor, the Migratory Endoparasitic Phytonematode.</title>
        <authorList>
            <person name="Zhang H."/>
            <person name="Lin R."/>
            <person name="Xie B."/>
        </authorList>
    </citation>
    <scope>NUCLEOTIDE SEQUENCE</scope>
    <source>
        <strain evidence="9">BazhouSP</strain>
    </source>
</reference>
<feature type="active site" evidence="6">
    <location>
        <position position="589"/>
    </location>
</feature>
<evidence type="ECO:0000256" key="7">
    <source>
        <dbReference type="RuleBase" id="RU003345"/>
    </source>
</evidence>
<dbReference type="InterPro" id="IPR016161">
    <property type="entry name" value="Ald_DH/histidinol_DH"/>
</dbReference>
<dbReference type="Gene3D" id="3.40.309.10">
    <property type="entry name" value="Aldehyde Dehydrogenase, Chain A, domain 2"/>
    <property type="match status" value="1"/>
</dbReference>
<dbReference type="Proteomes" id="UP001201812">
    <property type="component" value="Unassembled WGS sequence"/>
</dbReference>
<comment type="similarity">
    <text evidence="1 7">Belongs to the aldehyde dehydrogenase family.</text>
</comment>
<proteinExistence type="inferred from homology"/>
<sequence>MSSSKIIAKHGEWKSPITSDFLVKGNCKAICELQASAGTPFWIEQTFPAGQRVLYERGKSGEKRRWSPEGINCNNSVHEYGGGCLFLTDTRVFVCSKGGIYELNKPEEEPRVIVSIENVRHADPFVAGDYVYAVQERHDQISESGGEPENLLIRAHITTGDVSTVAAGADFYAAPRVSPDGKQLAWIEWNKPNMPWDITSVHIAQLDTDGSISRHKKILDGSSLYGLQWGGTPANPILIVISDVNGYWNVYTVDIEAGRLKDNLYPTNRDIGGPFWQFADDRPFALDNQSVVLAVGEQLLHASLSDVQGMAPLKFSPMETVSSAGFTVFSHLTISNSRLFTIATGPKRANSLIEINLDNFEVSIVRESRATEELQPLDQFLSVPKLLKFDSDGVQIDGYFYPPTNSQYTAPGGSLPPVIFFAHPGPTMRTTNGLDFKKQYYTSKGFAIFDINYRGSTGIINIPSERPGHVLLEQWNPLGVVGVISAFNFPCAVYGWNSAIAMVCGNSLLWKPAPSTPLIAIAITKIIEEVLKKNDLPTAICSLVTGDTNVGVALTRDPRVKLVSFTGSTEVGRIVGQTVQARLGKVLLELGGNNAIVVMDDADLNLVVPATVFACVGTCGQRCTTTRRLIIHEKVYDELLDRIIKAYKQVESRIGDPLESNTLIGPLHNKAAVLKYKATVAEAIATGGRVLFGGQVLEDRVGNYVLPTIVADLKHDSPIVLRETFAPIVYVLKVSSFEEAVAVNNETAQGLSSSLFTQNVAHTFNWIGPKGSDCGLVNAAVVNRDRIHGNNICVVRPVPLTLARICHSRKESNLDRLIIITYHSSTR</sequence>
<dbReference type="AlphaFoldDB" id="A0AAD4NGY7"/>
<organism evidence="9 10">
    <name type="scientific">Ditylenchus destructor</name>
    <dbReference type="NCBI Taxonomy" id="166010"/>
    <lineage>
        <taxon>Eukaryota</taxon>
        <taxon>Metazoa</taxon>
        <taxon>Ecdysozoa</taxon>
        <taxon>Nematoda</taxon>
        <taxon>Chromadorea</taxon>
        <taxon>Rhabditida</taxon>
        <taxon>Tylenchina</taxon>
        <taxon>Tylenchomorpha</taxon>
        <taxon>Sphaerularioidea</taxon>
        <taxon>Anguinidae</taxon>
        <taxon>Anguininae</taxon>
        <taxon>Ditylenchus</taxon>
    </lineage>
</organism>
<evidence type="ECO:0000256" key="5">
    <source>
        <dbReference type="ARBA" id="ARBA00024226"/>
    </source>
</evidence>
<dbReference type="PANTHER" id="PTHR43521:SF1">
    <property type="entry name" value="ALPHA-AMINOADIPIC SEMIALDEHYDE DEHYDROGENASE"/>
    <property type="match status" value="1"/>
</dbReference>
<evidence type="ECO:0000256" key="6">
    <source>
        <dbReference type="PROSITE-ProRule" id="PRU10007"/>
    </source>
</evidence>
<dbReference type="EMBL" id="JAKKPZ010000001">
    <property type="protein sequence ID" value="KAI1729233.1"/>
    <property type="molecule type" value="Genomic_DNA"/>
</dbReference>
<dbReference type="InterPro" id="IPR016163">
    <property type="entry name" value="Ald_DH_C"/>
</dbReference>
<evidence type="ECO:0000256" key="1">
    <source>
        <dbReference type="ARBA" id="ARBA00009986"/>
    </source>
</evidence>
<dbReference type="EC" id="1.2.1.3" evidence="5"/>
<comment type="caution">
    <text evidence="9">The sequence shown here is derived from an EMBL/GenBank/DDBJ whole genome shotgun (WGS) entry which is preliminary data.</text>
</comment>
<evidence type="ECO:0000256" key="4">
    <source>
        <dbReference type="ARBA" id="ARBA00023027"/>
    </source>
</evidence>
<dbReference type="PANTHER" id="PTHR43521">
    <property type="entry name" value="ALPHA-AMINOADIPIC SEMIALDEHYDE DEHYDROGENASE"/>
    <property type="match status" value="1"/>
</dbReference>
<name>A0AAD4NGY7_9BILA</name>
<dbReference type="Pfam" id="PF00171">
    <property type="entry name" value="Aldedh"/>
    <property type="match status" value="1"/>
</dbReference>